<dbReference type="InterPro" id="IPR015866">
    <property type="entry name" value="Ser-tRNA-synth_1_N"/>
</dbReference>
<evidence type="ECO:0000256" key="1">
    <source>
        <dbReference type="ARBA" id="ARBA00022598"/>
    </source>
</evidence>
<dbReference type="PROSITE" id="PS50862">
    <property type="entry name" value="AA_TRNA_LIGASE_II"/>
    <property type="match status" value="1"/>
</dbReference>
<dbReference type="GO" id="GO:0016874">
    <property type="term" value="F:ligase activity"/>
    <property type="evidence" value="ECO:0007669"/>
    <property type="project" value="UniProtKB-KW"/>
</dbReference>
<dbReference type="InterPro" id="IPR033729">
    <property type="entry name" value="SerRS_core"/>
</dbReference>
<comment type="pathway">
    <text evidence="6">Aminoacyl-tRNA biosynthesis; selenocysteinyl-tRNA(Sec) biosynthesis; L-seryl-tRNA(Sec) from L-serine and tRNA(Sec): step 1/1.</text>
</comment>
<dbReference type="SUPFAM" id="SSF46589">
    <property type="entry name" value="tRNA-binding arm"/>
    <property type="match status" value="1"/>
</dbReference>
<evidence type="ECO:0000256" key="4">
    <source>
        <dbReference type="ARBA" id="ARBA00022917"/>
    </source>
</evidence>
<accession>A0ABP8LE69</accession>
<evidence type="ECO:0000256" key="3">
    <source>
        <dbReference type="ARBA" id="ARBA00022840"/>
    </source>
</evidence>
<sequence length="422" mass="46411">MIDLRALREDPERVRASQRARRADETLVDILLEADARRRSTLTRFEELRGEQKQVSRSVGKASPEERPTVLAHAKELSEAVKAAESEANEAAAELDAVLRRIPNVVLDGVPAGGEDDYVVLRHEGTPRDFAAEGFEPKDHLDLGEALRAIDVKRGTKVSGARFYYLTGIGARLELALLNAGLDQAMAAGFTPMITPTLVTPETMSGTGFLGEHSAEIYHLEEDDLYLTGTSEVALAGYHADEILDLSDGPLRYAGWSTCYRREAGSYGKDTRGIIRVHQFNKLEMFSYAPIEEAATEHERLLAWEEEMLATVELPYRVIDTAAGDLGTSAARKFDCEAWLPTQSRYMEVTSTSNCTTFQARRLGTRERAAGGTRPVATLNGTLATTRWIVAILENHQQPDGSVRVPVGLRPYLGGLEVLEPA</sequence>
<keyword evidence="3 6" id="KW-0067">ATP-binding</keyword>
<evidence type="ECO:0000256" key="6">
    <source>
        <dbReference type="HAMAP-Rule" id="MF_00176"/>
    </source>
</evidence>
<dbReference type="PIRSF" id="PIRSF001529">
    <property type="entry name" value="Ser-tRNA-synth_IIa"/>
    <property type="match status" value="1"/>
</dbReference>
<evidence type="ECO:0000256" key="7">
    <source>
        <dbReference type="SAM" id="Coils"/>
    </source>
</evidence>
<keyword evidence="7" id="KW-0175">Coiled coil</keyword>
<dbReference type="EMBL" id="BAABGN010000012">
    <property type="protein sequence ID" value="GAA4427986.1"/>
    <property type="molecule type" value="Genomic_DNA"/>
</dbReference>
<comment type="subcellular location">
    <subcellularLocation>
        <location evidence="6">Cytoplasm</location>
    </subcellularLocation>
</comment>
<comment type="similarity">
    <text evidence="6">Belongs to the class-II aminoacyl-tRNA synthetase family. Type-1 seryl-tRNA synthetase subfamily.</text>
</comment>
<feature type="binding site" evidence="6">
    <location>
        <begin position="348"/>
        <end position="351"/>
    </location>
    <ligand>
        <name>ATP</name>
        <dbReference type="ChEBI" id="CHEBI:30616"/>
    </ligand>
</feature>
<comment type="catalytic activity">
    <reaction evidence="6">
        <text>tRNA(Sec) + L-serine + ATP = L-seryl-tRNA(Sec) + AMP + diphosphate + H(+)</text>
        <dbReference type="Rhea" id="RHEA:42580"/>
        <dbReference type="Rhea" id="RHEA-COMP:9742"/>
        <dbReference type="Rhea" id="RHEA-COMP:10128"/>
        <dbReference type="ChEBI" id="CHEBI:15378"/>
        <dbReference type="ChEBI" id="CHEBI:30616"/>
        <dbReference type="ChEBI" id="CHEBI:33019"/>
        <dbReference type="ChEBI" id="CHEBI:33384"/>
        <dbReference type="ChEBI" id="CHEBI:78442"/>
        <dbReference type="ChEBI" id="CHEBI:78533"/>
        <dbReference type="ChEBI" id="CHEBI:456215"/>
        <dbReference type="EC" id="6.1.1.11"/>
    </reaction>
</comment>
<dbReference type="InterPro" id="IPR045864">
    <property type="entry name" value="aa-tRNA-synth_II/BPL/LPL"/>
</dbReference>
<feature type="domain" description="Aminoacyl-transfer RNA synthetases class-II family profile" evidence="8">
    <location>
        <begin position="139"/>
        <end position="406"/>
    </location>
</feature>
<dbReference type="RefSeq" id="WP_345216953.1">
    <property type="nucleotide sequence ID" value="NZ_BAABGN010000012.1"/>
</dbReference>
<comment type="domain">
    <text evidence="6">Consists of two distinct domains, a catalytic core and a N-terminal extension that is involved in tRNA binding.</text>
</comment>
<dbReference type="SUPFAM" id="SSF55681">
    <property type="entry name" value="Class II aaRS and biotin synthetases"/>
    <property type="match status" value="1"/>
</dbReference>
<comment type="caution">
    <text evidence="9">The sequence shown here is derived from an EMBL/GenBank/DDBJ whole genome shotgun (WGS) entry which is preliminary data.</text>
</comment>
<feature type="binding site" evidence="6">
    <location>
        <begin position="230"/>
        <end position="232"/>
    </location>
    <ligand>
        <name>L-serine</name>
        <dbReference type="ChEBI" id="CHEBI:33384"/>
    </ligand>
</feature>
<dbReference type="InterPro" id="IPR042103">
    <property type="entry name" value="SerRS_1_N_sf"/>
</dbReference>
<dbReference type="PRINTS" id="PR00981">
    <property type="entry name" value="TRNASYNTHSER"/>
</dbReference>
<dbReference type="CDD" id="cd00770">
    <property type="entry name" value="SerRS_core"/>
    <property type="match status" value="1"/>
</dbReference>
<keyword evidence="10" id="KW-1185">Reference proteome</keyword>
<dbReference type="InterPro" id="IPR002314">
    <property type="entry name" value="aa-tRNA-synt_IIb"/>
</dbReference>
<proteinExistence type="inferred from homology"/>
<evidence type="ECO:0000313" key="10">
    <source>
        <dbReference type="Proteomes" id="UP001500622"/>
    </source>
</evidence>
<feature type="coiled-coil region" evidence="7">
    <location>
        <begin position="74"/>
        <end position="101"/>
    </location>
</feature>
<dbReference type="Pfam" id="PF00587">
    <property type="entry name" value="tRNA-synt_2b"/>
    <property type="match status" value="1"/>
</dbReference>
<evidence type="ECO:0000256" key="2">
    <source>
        <dbReference type="ARBA" id="ARBA00022741"/>
    </source>
</evidence>
<keyword evidence="5 6" id="KW-0030">Aminoacyl-tRNA synthetase</keyword>
<name>A0ABP8LE69_9MICO</name>
<dbReference type="InterPro" id="IPR002317">
    <property type="entry name" value="Ser-tRNA-ligase_type_1"/>
</dbReference>
<comment type="subunit">
    <text evidence="6">Homodimer. The tRNA molecule binds across the dimer.</text>
</comment>
<comment type="catalytic activity">
    <reaction evidence="6">
        <text>tRNA(Ser) + L-serine + ATP = L-seryl-tRNA(Ser) + AMP + diphosphate + H(+)</text>
        <dbReference type="Rhea" id="RHEA:12292"/>
        <dbReference type="Rhea" id="RHEA-COMP:9669"/>
        <dbReference type="Rhea" id="RHEA-COMP:9703"/>
        <dbReference type="ChEBI" id="CHEBI:15378"/>
        <dbReference type="ChEBI" id="CHEBI:30616"/>
        <dbReference type="ChEBI" id="CHEBI:33019"/>
        <dbReference type="ChEBI" id="CHEBI:33384"/>
        <dbReference type="ChEBI" id="CHEBI:78442"/>
        <dbReference type="ChEBI" id="CHEBI:78533"/>
        <dbReference type="ChEBI" id="CHEBI:456215"/>
        <dbReference type="EC" id="6.1.1.11"/>
    </reaction>
</comment>
<evidence type="ECO:0000313" key="9">
    <source>
        <dbReference type="EMBL" id="GAA4427986.1"/>
    </source>
</evidence>
<comment type="function">
    <text evidence="6">Catalyzes the attachment of serine to tRNA(Ser). Is also able to aminoacylate tRNA(Sec) with serine, to form the misacylated tRNA L-seryl-tRNA(Sec), which will be further converted into selenocysteinyl-tRNA(Sec).</text>
</comment>
<dbReference type="Proteomes" id="UP001500622">
    <property type="component" value="Unassembled WGS sequence"/>
</dbReference>
<dbReference type="HAMAP" id="MF_00176">
    <property type="entry name" value="Ser_tRNA_synth_type1"/>
    <property type="match status" value="1"/>
</dbReference>
<dbReference type="Gene3D" id="3.30.930.10">
    <property type="entry name" value="Bira Bifunctional Protein, Domain 2"/>
    <property type="match status" value="1"/>
</dbReference>
<dbReference type="InterPro" id="IPR010978">
    <property type="entry name" value="tRNA-bd_arm"/>
</dbReference>
<feature type="binding site" evidence="6">
    <location>
        <begin position="261"/>
        <end position="263"/>
    </location>
    <ligand>
        <name>ATP</name>
        <dbReference type="ChEBI" id="CHEBI:30616"/>
    </ligand>
</feature>
<dbReference type="Gene3D" id="1.10.287.40">
    <property type="entry name" value="Serine-tRNA synthetase, tRNA binding domain"/>
    <property type="match status" value="1"/>
</dbReference>
<organism evidence="9 10">
    <name type="scientific">Georgenia halophila</name>
    <dbReference type="NCBI Taxonomy" id="620889"/>
    <lineage>
        <taxon>Bacteria</taxon>
        <taxon>Bacillati</taxon>
        <taxon>Actinomycetota</taxon>
        <taxon>Actinomycetes</taxon>
        <taxon>Micrococcales</taxon>
        <taxon>Bogoriellaceae</taxon>
        <taxon>Georgenia</taxon>
    </lineage>
</organism>
<dbReference type="NCBIfam" id="TIGR00414">
    <property type="entry name" value="serS"/>
    <property type="match status" value="1"/>
</dbReference>
<keyword evidence="4 6" id="KW-0648">Protein biosynthesis</keyword>
<keyword evidence="2 6" id="KW-0547">Nucleotide-binding</keyword>
<feature type="binding site" evidence="6">
    <location>
        <position position="284"/>
    </location>
    <ligand>
        <name>L-serine</name>
        <dbReference type="ChEBI" id="CHEBI:33384"/>
    </ligand>
</feature>
<gene>
    <name evidence="6 9" type="primary">serS</name>
    <name evidence="9" type="ORF">GCM10023169_28590</name>
</gene>
<evidence type="ECO:0000256" key="5">
    <source>
        <dbReference type="ARBA" id="ARBA00023146"/>
    </source>
</evidence>
<keyword evidence="1 6" id="KW-0436">Ligase</keyword>
<dbReference type="InterPro" id="IPR006195">
    <property type="entry name" value="aa-tRNA-synth_II"/>
</dbReference>
<evidence type="ECO:0000259" key="8">
    <source>
        <dbReference type="PROSITE" id="PS50862"/>
    </source>
</evidence>
<feature type="binding site" evidence="6">
    <location>
        <position position="382"/>
    </location>
    <ligand>
        <name>L-serine</name>
        <dbReference type="ChEBI" id="CHEBI:33384"/>
    </ligand>
</feature>
<dbReference type="Pfam" id="PF02403">
    <property type="entry name" value="Seryl_tRNA_N"/>
    <property type="match status" value="1"/>
</dbReference>
<dbReference type="EC" id="6.1.1.11" evidence="6"/>
<reference evidence="10" key="1">
    <citation type="journal article" date="2019" name="Int. J. Syst. Evol. Microbiol.">
        <title>The Global Catalogue of Microorganisms (GCM) 10K type strain sequencing project: providing services to taxonomists for standard genome sequencing and annotation.</title>
        <authorList>
            <consortium name="The Broad Institute Genomics Platform"/>
            <consortium name="The Broad Institute Genome Sequencing Center for Infectious Disease"/>
            <person name="Wu L."/>
            <person name="Ma J."/>
        </authorList>
    </citation>
    <scope>NUCLEOTIDE SEQUENCE [LARGE SCALE GENOMIC DNA]</scope>
    <source>
        <strain evidence="10">JCM 17810</strain>
    </source>
</reference>
<dbReference type="PANTHER" id="PTHR11778">
    <property type="entry name" value="SERYL-TRNA SYNTHETASE"/>
    <property type="match status" value="1"/>
</dbReference>
<feature type="binding site" evidence="6">
    <location>
        <position position="277"/>
    </location>
    <ligand>
        <name>ATP</name>
        <dbReference type="ChEBI" id="CHEBI:30616"/>
    </ligand>
</feature>
<protein>
    <recommendedName>
        <fullName evidence="6">Serine--tRNA ligase</fullName>
        <ecNumber evidence="6">6.1.1.11</ecNumber>
    </recommendedName>
    <alternativeName>
        <fullName evidence="6">Seryl-tRNA synthetase</fullName>
        <shortName evidence="6">SerRS</shortName>
    </alternativeName>
    <alternativeName>
        <fullName evidence="6">Seryl-tRNA(Ser/Sec) synthetase</fullName>
    </alternativeName>
</protein>
<keyword evidence="6" id="KW-0963">Cytoplasm</keyword>